<evidence type="ECO:0000313" key="2">
    <source>
        <dbReference type="Proteomes" id="UP000822688"/>
    </source>
</evidence>
<dbReference type="OrthoDB" id="10400484at2759"/>
<dbReference type="Proteomes" id="UP000822688">
    <property type="component" value="Chromosome 6"/>
</dbReference>
<proteinExistence type="predicted"/>
<keyword evidence="2" id="KW-1185">Reference proteome</keyword>
<organism evidence="1 2">
    <name type="scientific">Ceratodon purpureus</name>
    <name type="common">Fire moss</name>
    <name type="synonym">Dicranum purpureum</name>
    <dbReference type="NCBI Taxonomy" id="3225"/>
    <lineage>
        <taxon>Eukaryota</taxon>
        <taxon>Viridiplantae</taxon>
        <taxon>Streptophyta</taxon>
        <taxon>Embryophyta</taxon>
        <taxon>Bryophyta</taxon>
        <taxon>Bryophytina</taxon>
        <taxon>Bryopsida</taxon>
        <taxon>Dicranidae</taxon>
        <taxon>Pseudoditrichales</taxon>
        <taxon>Ditrichaceae</taxon>
        <taxon>Ceratodon</taxon>
    </lineage>
</organism>
<protein>
    <submittedName>
        <fullName evidence="1">Uncharacterized protein</fullName>
    </submittedName>
</protein>
<sequence>MGNTASIIASSGDLYVCSELQSMSNTNVTVTSLAIMQRPLGSIGGFQRSGKLLIPGLGQHEYIIVDLSSEKFILAEKLGKTRLRPAGIHMVILENDPDTGYCRHKCNLLGITMKASELIQILGSDRPDYNLFTANCWKYAFHAAQNILKRCITDPDITSTAREFLQNELQGLLDYEKNSPARYRPIGFAKHHPEYLKSYRSVIPIANQGTGY</sequence>
<evidence type="ECO:0000313" key="1">
    <source>
        <dbReference type="EMBL" id="KAG0570958.1"/>
    </source>
</evidence>
<dbReference type="EMBL" id="CM026427">
    <property type="protein sequence ID" value="KAG0570958.1"/>
    <property type="molecule type" value="Genomic_DNA"/>
</dbReference>
<gene>
    <name evidence="1" type="ORF">KC19_6G201000</name>
</gene>
<reference evidence="1 2" key="1">
    <citation type="submission" date="2020-06" db="EMBL/GenBank/DDBJ databases">
        <title>WGS assembly of Ceratodon purpureus strain R40.</title>
        <authorList>
            <person name="Carey S.B."/>
            <person name="Jenkins J."/>
            <person name="Shu S."/>
            <person name="Lovell J.T."/>
            <person name="Sreedasyam A."/>
            <person name="Maumus F."/>
            <person name="Tiley G.P."/>
            <person name="Fernandez-Pozo N."/>
            <person name="Barry K."/>
            <person name="Chen C."/>
            <person name="Wang M."/>
            <person name="Lipzen A."/>
            <person name="Daum C."/>
            <person name="Saski C.A."/>
            <person name="Payton A.C."/>
            <person name="Mcbreen J.C."/>
            <person name="Conrad R.E."/>
            <person name="Kollar L.M."/>
            <person name="Olsson S."/>
            <person name="Huttunen S."/>
            <person name="Landis J.B."/>
            <person name="Wickett N.J."/>
            <person name="Johnson M.G."/>
            <person name="Rensing S.A."/>
            <person name="Grimwood J."/>
            <person name="Schmutz J."/>
            <person name="Mcdaniel S.F."/>
        </authorList>
    </citation>
    <scope>NUCLEOTIDE SEQUENCE [LARGE SCALE GENOMIC DNA]</scope>
    <source>
        <strain evidence="1 2">R40</strain>
    </source>
</reference>
<comment type="caution">
    <text evidence="1">The sequence shown here is derived from an EMBL/GenBank/DDBJ whole genome shotgun (WGS) entry which is preliminary data.</text>
</comment>
<name>A0A8T0HJJ9_CERPU</name>
<dbReference type="AlphaFoldDB" id="A0A8T0HJJ9"/>
<accession>A0A8T0HJJ9</accession>